<keyword evidence="7" id="KW-0325">Glycoprotein</keyword>
<dbReference type="PANTHER" id="PTHR31736">
    <property type="match status" value="1"/>
</dbReference>
<dbReference type="InterPro" id="IPR011050">
    <property type="entry name" value="Pectin_lyase_fold/virulence"/>
</dbReference>
<proteinExistence type="inferred from homology"/>
<sequence length="444" mass="47995">MLGSLSWLILYVFLGFSPLALAQLSGKVGPTTTRDSKKSSVCNILKYGAAASKISDIGPALVSAFNACKNGGIVYIPPGEYGMSTWVSLSGGQDWALQLDGIIYRTGSQSGNMIYIEKSRNFELYSNSSEGAVQGNGYEFHRNGKYGARLLRLSHVQDFSVHDIALVDAPQFHLFLDQCTNGEVYNMIIRGGNEGGLDGIDVSGSNIWVHDVEVSNRDECVTVKNPSDHLLIEGIYCNWSGGRAIGSLGADTDIHHVTYDKIYTSNGNQMLMIKSNGGSGSVRQCTFSNFTGQHNAYTLNVDAHWSELKQQPGNGVLYTDLKFRHWRGSCADGSRRAPIQVFCPDAAPCHDIVVEDFAMWTETGSRELYKCGSAFEAGGCLRQGTPSSYVVSTVTVAATLAGWNNMPTMAADLTMLPLTESIPIPAIPTTFYPGATPYSKLLGA</sequence>
<organism evidence="12 13">
    <name type="scientific">Pleurostoma richardsiae</name>
    <dbReference type="NCBI Taxonomy" id="41990"/>
    <lineage>
        <taxon>Eukaryota</taxon>
        <taxon>Fungi</taxon>
        <taxon>Dikarya</taxon>
        <taxon>Ascomycota</taxon>
        <taxon>Pezizomycotina</taxon>
        <taxon>Sordariomycetes</taxon>
        <taxon>Sordariomycetidae</taxon>
        <taxon>Calosphaeriales</taxon>
        <taxon>Pleurostomataceae</taxon>
        <taxon>Pleurostoma</taxon>
    </lineage>
</organism>
<evidence type="ECO:0000256" key="9">
    <source>
        <dbReference type="ARBA" id="ARBA00023316"/>
    </source>
</evidence>
<comment type="similarity">
    <text evidence="2 10">Belongs to the glycosyl hydrolase 28 family.</text>
</comment>
<evidence type="ECO:0000256" key="11">
    <source>
        <dbReference type="SAM" id="SignalP"/>
    </source>
</evidence>
<evidence type="ECO:0000256" key="3">
    <source>
        <dbReference type="ARBA" id="ARBA00022525"/>
    </source>
</evidence>
<evidence type="ECO:0000313" key="13">
    <source>
        <dbReference type="Proteomes" id="UP001174694"/>
    </source>
</evidence>
<keyword evidence="3" id="KW-0964">Secreted</keyword>
<dbReference type="InterPro" id="IPR000743">
    <property type="entry name" value="Glyco_hydro_28"/>
</dbReference>
<keyword evidence="13" id="KW-1185">Reference proteome</keyword>
<dbReference type="AlphaFoldDB" id="A0AA38RNE6"/>
<keyword evidence="4 11" id="KW-0732">Signal</keyword>
<evidence type="ECO:0000256" key="10">
    <source>
        <dbReference type="RuleBase" id="RU361169"/>
    </source>
</evidence>
<evidence type="ECO:0000256" key="8">
    <source>
        <dbReference type="ARBA" id="ARBA00023295"/>
    </source>
</evidence>
<dbReference type="Gene3D" id="2.160.20.10">
    <property type="entry name" value="Single-stranded right-handed beta-helix, Pectin lyase-like"/>
    <property type="match status" value="1"/>
</dbReference>
<dbReference type="GO" id="GO:0004650">
    <property type="term" value="F:polygalacturonase activity"/>
    <property type="evidence" value="ECO:0007669"/>
    <property type="project" value="InterPro"/>
</dbReference>
<evidence type="ECO:0000256" key="1">
    <source>
        <dbReference type="ARBA" id="ARBA00004613"/>
    </source>
</evidence>
<dbReference type="GO" id="GO:0005975">
    <property type="term" value="P:carbohydrate metabolic process"/>
    <property type="evidence" value="ECO:0007669"/>
    <property type="project" value="InterPro"/>
</dbReference>
<dbReference type="GO" id="GO:0071555">
    <property type="term" value="P:cell wall organization"/>
    <property type="evidence" value="ECO:0007669"/>
    <property type="project" value="UniProtKB-KW"/>
</dbReference>
<keyword evidence="5 10" id="KW-0378">Hydrolase</keyword>
<dbReference type="EMBL" id="JANBVO010000006">
    <property type="protein sequence ID" value="KAJ9151315.1"/>
    <property type="molecule type" value="Genomic_DNA"/>
</dbReference>
<comment type="caution">
    <text evidence="12">The sequence shown here is derived from an EMBL/GenBank/DDBJ whole genome shotgun (WGS) entry which is preliminary data.</text>
</comment>
<dbReference type="Pfam" id="PF00295">
    <property type="entry name" value="Glyco_hydro_28"/>
    <property type="match status" value="1"/>
</dbReference>
<gene>
    <name evidence="12" type="ORF">NKR23_g3187</name>
</gene>
<evidence type="ECO:0000256" key="7">
    <source>
        <dbReference type="ARBA" id="ARBA00023180"/>
    </source>
</evidence>
<evidence type="ECO:0000313" key="12">
    <source>
        <dbReference type="EMBL" id="KAJ9151315.1"/>
    </source>
</evidence>
<name>A0AA38RNE6_9PEZI</name>
<dbReference type="GO" id="GO:0046576">
    <property type="term" value="F:rhamnogalacturonan alpha-L-rhamnopyranosyl-(1-&gt;4)-alpha-D-galactopyranosyluronide lyase activity"/>
    <property type="evidence" value="ECO:0007669"/>
    <property type="project" value="UniProtKB-ARBA"/>
</dbReference>
<comment type="subcellular location">
    <subcellularLocation>
        <location evidence="1">Secreted</location>
    </subcellularLocation>
</comment>
<dbReference type="SUPFAM" id="SSF51126">
    <property type="entry name" value="Pectin lyase-like"/>
    <property type="match status" value="1"/>
</dbReference>
<dbReference type="GO" id="GO:0005576">
    <property type="term" value="C:extracellular region"/>
    <property type="evidence" value="ECO:0007669"/>
    <property type="project" value="UniProtKB-SubCell"/>
</dbReference>
<keyword evidence="8 10" id="KW-0326">Glycosidase</keyword>
<accession>A0AA38RNE6</accession>
<evidence type="ECO:0000256" key="2">
    <source>
        <dbReference type="ARBA" id="ARBA00008834"/>
    </source>
</evidence>
<evidence type="ECO:0000256" key="5">
    <source>
        <dbReference type="ARBA" id="ARBA00022801"/>
    </source>
</evidence>
<evidence type="ECO:0000256" key="6">
    <source>
        <dbReference type="ARBA" id="ARBA00023157"/>
    </source>
</evidence>
<feature type="chain" id="PRO_5041214640" evidence="11">
    <location>
        <begin position="23"/>
        <end position="444"/>
    </location>
</feature>
<dbReference type="InterPro" id="IPR012334">
    <property type="entry name" value="Pectin_lyas_fold"/>
</dbReference>
<dbReference type="PANTHER" id="PTHR31736:SF19">
    <property type="entry name" value="PECTIN LYASE SUPERFAMILY PROTEIN-RELATED"/>
    <property type="match status" value="1"/>
</dbReference>
<evidence type="ECO:0000256" key="4">
    <source>
        <dbReference type="ARBA" id="ARBA00022729"/>
    </source>
</evidence>
<feature type="signal peptide" evidence="11">
    <location>
        <begin position="1"/>
        <end position="22"/>
    </location>
</feature>
<dbReference type="Proteomes" id="UP001174694">
    <property type="component" value="Unassembled WGS sequence"/>
</dbReference>
<reference evidence="12" key="1">
    <citation type="submission" date="2022-07" db="EMBL/GenBank/DDBJ databases">
        <title>Fungi with potential for degradation of polypropylene.</title>
        <authorList>
            <person name="Gostincar C."/>
        </authorList>
    </citation>
    <scope>NUCLEOTIDE SEQUENCE</scope>
    <source>
        <strain evidence="12">EXF-13308</strain>
    </source>
</reference>
<protein>
    <submittedName>
        <fullName evidence="12">Rhamnogalacturonase A</fullName>
    </submittedName>
</protein>
<keyword evidence="9" id="KW-0961">Cell wall biogenesis/degradation</keyword>
<keyword evidence="6" id="KW-1015">Disulfide bond</keyword>